<dbReference type="SUPFAM" id="SSF52980">
    <property type="entry name" value="Restriction endonuclease-like"/>
    <property type="match status" value="1"/>
</dbReference>
<dbReference type="Pfam" id="PF09588">
    <property type="entry name" value="YqaJ"/>
    <property type="match status" value="1"/>
</dbReference>
<dbReference type="PANTHER" id="PTHR46609:SF8">
    <property type="entry name" value="YQAJ VIRAL RECOMBINASE DOMAIN-CONTAINING PROTEIN"/>
    <property type="match status" value="1"/>
</dbReference>
<protein>
    <submittedName>
        <fullName evidence="2">YqaJ viral recombinase family protein</fullName>
    </submittedName>
</protein>
<organism evidence="2 3">
    <name type="scientific">Escherichia coli</name>
    <dbReference type="NCBI Taxonomy" id="562"/>
    <lineage>
        <taxon>Bacteria</taxon>
        <taxon>Pseudomonadati</taxon>
        <taxon>Pseudomonadota</taxon>
        <taxon>Gammaproteobacteria</taxon>
        <taxon>Enterobacterales</taxon>
        <taxon>Enterobacteriaceae</taxon>
        <taxon>Escherichia</taxon>
    </lineage>
</organism>
<name>A0A8T6Q0N9_ECOLX</name>
<sequence length="149" mass="16461">MTPEIILQRTGVDITSLDQGDDGWHKLRLGVITASEVHNVIAKPRSGSKWPDTKMSYFHTLLAEVCTGVAPEVNAKSLAWGKQYEDDARALFEFIADVTVSETPIIFRDESMRTACSPDGLCSDGNGLELKCPFTSRDFMKFRLGGFDA</sequence>
<evidence type="ECO:0000313" key="3">
    <source>
        <dbReference type="Proteomes" id="UP000469708"/>
    </source>
</evidence>
<dbReference type="InterPro" id="IPR011604">
    <property type="entry name" value="PDDEXK-like_dom_sf"/>
</dbReference>
<dbReference type="InterPro" id="IPR019080">
    <property type="entry name" value="YqaJ_viral_recombinase"/>
</dbReference>
<feature type="non-terminal residue" evidence="2">
    <location>
        <position position="149"/>
    </location>
</feature>
<dbReference type="InterPro" id="IPR051703">
    <property type="entry name" value="NF-kappa-B_Signaling_Reg"/>
</dbReference>
<dbReference type="CDD" id="cd22343">
    <property type="entry name" value="PDDEXK_lambda_exonuclease-like"/>
    <property type="match status" value="1"/>
</dbReference>
<dbReference type="EMBL" id="JAAGYI010000595">
    <property type="protein sequence ID" value="NEM89561.1"/>
    <property type="molecule type" value="Genomic_DNA"/>
</dbReference>
<dbReference type="AlphaFoldDB" id="A0A8T6Q0N9"/>
<evidence type="ECO:0000313" key="2">
    <source>
        <dbReference type="EMBL" id="NEM89561.1"/>
    </source>
</evidence>
<proteinExistence type="predicted"/>
<dbReference type="Gene3D" id="3.90.320.10">
    <property type="match status" value="1"/>
</dbReference>
<accession>A0A8T6Q0N9</accession>
<gene>
    <name evidence="2" type="ORF">G3V95_29950</name>
</gene>
<reference evidence="2 3" key="1">
    <citation type="submission" date="2020-02" db="EMBL/GenBank/DDBJ databases">
        <authorList>
            <person name="Subbiah M."/>
            <person name="Call D."/>
        </authorList>
    </citation>
    <scope>NUCLEOTIDE SEQUENCE [LARGE SCALE GENOMIC DNA]</scope>
    <source>
        <strain evidence="2 3">8375wC2</strain>
    </source>
</reference>
<dbReference type="PANTHER" id="PTHR46609">
    <property type="entry name" value="EXONUCLEASE, PHAGE-TYPE/RECB, C-TERMINAL DOMAIN-CONTAINING PROTEIN"/>
    <property type="match status" value="1"/>
</dbReference>
<comment type="caution">
    <text evidence="2">The sequence shown here is derived from an EMBL/GenBank/DDBJ whole genome shotgun (WGS) entry which is preliminary data.</text>
</comment>
<dbReference type="InterPro" id="IPR011335">
    <property type="entry name" value="Restrct_endonuc-II-like"/>
</dbReference>
<feature type="domain" description="YqaJ viral recombinase" evidence="1">
    <location>
        <begin position="24"/>
        <end position="147"/>
    </location>
</feature>
<evidence type="ECO:0000259" key="1">
    <source>
        <dbReference type="Pfam" id="PF09588"/>
    </source>
</evidence>
<dbReference type="Proteomes" id="UP000469708">
    <property type="component" value="Unassembled WGS sequence"/>
</dbReference>